<accession>A0A645HJX1</accession>
<dbReference type="AlphaFoldDB" id="A0A645HJX1"/>
<organism evidence="1">
    <name type="scientific">bioreactor metagenome</name>
    <dbReference type="NCBI Taxonomy" id="1076179"/>
    <lineage>
        <taxon>unclassified sequences</taxon>
        <taxon>metagenomes</taxon>
        <taxon>ecological metagenomes</taxon>
    </lineage>
</organism>
<dbReference type="EMBL" id="VSSQ01094061">
    <property type="protein sequence ID" value="MPN38682.1"/>
    <property type="molecule type" value="Genomic_DNA"/>
</dbReference>
<proteinExistence type="predicted"/>
<name>A0A645HJX1_9ZZZZ</name>
<sequence>MHLSQAAAQHTTGNLIKTVSAGEKVFDHRLLKIVAFVTGLVCQNPFNGRIICLLRQLEETIDGIGKR</sequence>
<comment type="caution">
    <text evidence="1">The sequence shown here is derived from an EMBL/GenBank/DDBJ whole genome shotgun (WGS) entry which is preliminary data.</text>
</comment>
<gene>
    <name evidence="1" type="ORF">SDC9_186207</name>
</gene>
<evidence type="ECO:0000313" key="1">
    <source>
        <dbReference type="EMBL" id="MPN38682.1"/>
    </source>
</evidence>
<reference evidence="1" key="1">
    <citation type="submission" date="2019-08" db="EMBL/GenBank/DDBJ databases">
        <authorList>
            <person name="Kucharzyk K."/>
            <person name="Murdoch R.W."/>
            <person name="Higgins S."/>
            <person name="Loffler F."/>
        </authorList>
    </citation>
    <scope>NUCLEOTIDE SEQUENCE</scope>
</reference>
<protein>
    <submittedName>
        <fullName evidence="1">Uncharacterized protein</fullName>
    </submittedName>
</protein>